<organism evidence="3 4">
    <name type="scientific">Aldrovandia affinis</name>
    <dbReference type="NCBI Taxonomy" id="143900"/>
    <lineage>
        <taxon>Eukaryota</taxon>
        <taxon>Metazoa</taxon>
        <taxon>Chordata</taxon>
        <taxon>Craniata</taxon>
        <taxon>Vertebrata</taxon>
        <taxon>Euteleostomi</taxon>
        <taxon>Actinopterygii</taxon>
        <taxon>Neopterygii</taxon>
        <taxon>Teleostei</taxon>
        <taxon>Notacanthiformes</taxon>
        <taxon>Halosauridae</taxon>
        <taxon>Aldrovandia</taxon>
    </lineage>
</organism>
<dbReference type="InterPro" id="IPR028002">
    <property type="entry name" value="Myb_DNA-bind_5"/>
</dbReference>
<comment type="caution">
    <text evidence="3">The sequence shown here is derived from an EMBL/GenBank/DDBJ whole genome shotgun (WGS) entry which is preliminary data.</text>
</comment>
<evidence type="ECO:0000313" key="4">
    <source>
        <dbReference type="Proteomes" id="UP001221898"/>
    </source>
</evidence>
<dbReference type="AlphaFoldDB" id="A0AAD7SBP9"/>
<protein>
    <recommendedName>
        <fullName evidence="2">Myb/SANT-like DNA-binding domain-containing protein</fullName>
    </recommendedName>
</protein>
<dbReference type="PANTHER" id="PTHR21411">
    <property type="entry name" value="APONTIC"/>
    <property type="match status" value="1"/>
</dbReference>
<proteinExistence type="predicted"/>
<gene>
    <name evidence="3" type="ORF">AAFF_G00410000</name>
</gene>
<feature type="domain" description="Myb/SANT-like DNA-binding" evidence="2">
    <location>
        <begin position="9"/>
        <end position="82"/>
    </location>
</feature>
<accession>A0AAD7SBP9</accession>
<feature type="compositionally biased region" description="Low complexity" evidence="1">
    <location>
        <begin position="148"/>
        <end position="163"/>
    </location>
</feature>
<dbReference type="PANTHER" id="PTHR21411:SF0">
    <property type="entry name" value="REGULATORY PROTEIN ZESTE"/>
    <property type="match status" value="1"/>
</dbReference>
<feature type="region of interest" description="Disordered" evidence="1">
    <location>
        <begin position="141"/>
        <end position="177"/>
    </location>
</feature>
<dbReference type="Proteomes" id="UP001221898">
    <property type="component" value="Unassembled WGS sequence"/>
</dbReference>
<reference evidence="3" key="1">
    <citation type="journal article" date="2023" name="Science">
        <title>Genome structures resolve the early diversification of teleost fishes.</title>
        <authorList>
            <person name="Parey E."/>
            <person name="Louis A."/>
            <person name="Montfort J."/>
            <person name="Bouchez O."/>
            <person name="Roques C."/>
            <person name="Iampietro C."/>
            <person name="Lluch J."/>
            <person name="Castinel A."/>
            <person name="Donnadieu C."/>
            <person name="Desvignes T."/>
            <person name="Floi Bucao C."/>
            <person name="Jouanno E."/>
            <person name="Wen M."/>
            <person name="Mejri S."/>
            <person name="Dirks R."/>
            <person name="Jansen H."/>
            <person name="Henkel C."/>
            <person name="Chen W.J."/>
            <person name="Zahm M."/>
            <person name="Cabau C."/>
            <person name="Klopp C."/>
            <person name="Thompson A.W."/>
            <person name="Robinson-Rechavi M."/>
            <person name="Braasch I."/>
            <person name="Lecointre G."/>
            <person name="Bobe J."/>
            <person name="Postlethwait J.H."/>
            <person name="Berthelot C."/>
            <person name="Roest Crollius H."/>
            <person name="Guiguen Y."/>
        </authorList>
    </citation>
    <scope>NUCLEOTIDE SEQUENCE</scope>
    <source>
        <strain evidence="3">NC1722</strain>
    </source>
</reference>
<dbReference type="EMBL" id="JAINUG010000082">
    <property type="protein sequence ID" value="KAJ8399589.1"/>
    <property type="molecule type" value="Genomic_DNA"/>
</dbReference>
<evidence type="ECO:0000256" key="1">
    <source>
        <dbReference type="SAM" id="MobiDB-lite"/>
    </source>
</evidence>
<keyword evidence="4" id="KW-1185">Reference proteome</keyword>
<evidence type="ECO:0000259" key="2">
    <source>
        <dbReference type="Pfam" id="PF13873"/>
    </source>
</evidence>
<name>A0AAD7SBP9_9TELE</name>
<dbReference type="Pfam" id="PF13873">
    <property type="entry name" value="Myb_DNA-bind_5"/>
    <property type="match status" value="1"/>
</dbReference>
<sequence>MDKGKIKHSKNFSEIEKTLLKEIVLKYPTIENKQHDSGTENNKKNAWTAILNEFNSNEKVANRTLQQLQVLWKNIKINFKKTTAVACRERFKTGGGPPVRPETDDLGDLLTGIIKSQQPLEGIPDDDHLDSAEEDYLILAQILEGPGQSQEDQPAAASSSQQQPVSLTLAAGQGGKG</sequence>
<evidence type="ECO:0000313" key="3">
    <source>
        <dbReference type="EMBL" id="KAJ8399589.1"/>
    </source>
</evidence>